<proteinExistence type="predicted"/>
<reference evidence="1 2" key="1">
    <citation type="submission" date="2017-01" db="EMBL/GenBank/DDBJ databases">
        <title>The cable genome- insights into the physiology and evolution of filamentous bacteria capable of sulfide oxidation via long distance electron transfer.</title>
        <authorList>
            <person name="Schreiber L."/>
            <person name="Bjerg J.T."/>
            <person name="Boggild A."/>
            <person name="Van De Vossenberg J."/>
            <person name="Meysman F."/>
            <person name="Nielsen L.P."/>
            <person name="Schramm A."/>
            <person name="Kjeldsen K.U."/>
        </authorList>
    </citation>
    <scope>NUCLEOTIDE SEQUENCE [LARGE SCALE GENOMIC DNA]</scope>
    <source>
        <strain evidence="1">MCF</strain>
    </source>
</reference>
<dbReference type="EMBL" id="MTKO01000041">
    <property type="protein sequence ID" value="RWX47088.1"/>
    <property type="molecule type" value="Genomic_DNA"/>
</dbReference>
<protein>
    <submittedName>
        <fullName evidence="1">Uncharacterized protein</fullName>
    </submittedName>
</protein>
<keyword evidence="2" id="KW-1185">Reference proteome</keyword>
<dbReference type="AlphaFoldDB" id="A0A444J1N6"/>
<evidence type="ECO:0000313" key="2">
    <source>
        <dbReference type="Proteomes" id="UP000287853"/>
    </source>
</evidence>
<dbReference type="Proteomes" id="UP000287853">
    <property type="component" value="Unassembled WGS sequence"/>
</dbReference>
<name>A0A444J1N6_9BACT</name>
<comment type="caution">
    <text evidence="1">The sequence shown here is derived from an EMBL/GenBank/DDBJ whole genome shotgun (WGS) entry which is preliminary data.</text>
</comment>
<gene>
    <name evidence="1" type="ORF">H206_00128</name>
</gene>
<organism evidence="1 2">
    <name type="scientific">Candidatus Electrothrix aarhusensis</name>
    <dbReference type="NCBI Taxonomy" id="1859131"/>
    <lineage>
        <taxon>Bacteria</taxon>
        <taxon>Pseudomonadati</taxon>
        <taxon>Thermodesulfobacteriota</taxon>
        <taxon>Desulfobulbia</taxon>
        <taxon>Desulfobulbales</taxon>
        <taxon>Desulfobulbaceae</taxon>
        <taxon>Candidatus Electrothrix</taxon>
    </lineage>
</organism>
<sequence length="186" mass="21200">MSNIDIAYDFYQKHIYDKEKINLLRKYNLKIAGSVPSALWELFGALITGKPGAGSTGADLVGWEVKSAKFGGSFEYQYHLNTGANKLKEDSIVNHLFCSYSETYQDVLVKAMRGSSLKEIYFKVWEPQYTKNYDSKVPSSMRRQRFRKSISHGFVNKNGLLVIEIRGGKIITRKDNVLLELNNENS</sequence>
<evidence type="ECO:0000313" key="1">
    <source>
        <dbReference type="EMBL" id="RWX47088.1"/>
    </source>
</evidence>
<accession>A0A444J1N6</accession>